<dbReference type="Gene3D" id="3.30.160.60">
    <property type="entry name" value="Classic Zinc Finger"/>
    <property type="match status" value="1"/>
</dbReference>
<dbReference type="PANTHER" id="PTHR46367">
    <property type="entry name" value="ATAXIN-7-LIKE PROTEIN 3"/>
    <property type="match status" value="1"/>
</dbReference>
<evidence type="ECO:0000256" key="6">
    <source>
        <dbReference type="ARBA" id="ARBA00023015"/>
    </source>
</evidence>
<feature type="compositionally biased region" description="Polar residues" evidence="11">
    <location>
        <begin position="396"/>
        <end position="410"/>
    </location>
</feature>
<dbReference type="GO" id="GO:0006357">
    <property type="term" value="P:regulation of transcription by RNA polymerase II"/>
    <property type="evidence" value="ECO:0007669"/>
    <property type="project" value="TreeGrafter"/>
</dbReference>
<organism evidence="13">
    <name type="scientific">Octopus bimaculoides</name>
    <name type="common">California two-spotted octopus</name>
    <dbReference type="NCBI Taxonomy" id="37653"/>
    <lineage>
        <taxon>Eukaryota</taxon>
        <taxon>Metazoa</taxon>
        <taxon>Spiralia</taxon>
        <taxon>Lophotrochozoa</taxon>
        <taxon>Mollusca</taxon>
        <taxon>Cephalopoda</taxon>
        <taxon>Coleoidea</taxon>
        <taxon>Octopodiformes</taxon>
        <taxon>Octopoda</taxon>
        <taxon>Incirrata</taxon>
        <taxon>Octopodidae</taxon>
        <taxon>Octopus</taxon>
    </lineage>
</organism>
<dbReference type="GO" id="GO:0008270">
    <property type="term" value="F:zinc ion binding"/>
    <property type="evidence" value="ECO:0007669"/>
    <property type="project" value="UniProtKB-UniRule"/>
</dbReference>
<dbReference type="GO" id="GO:0000124">
    <property type="term" value="C:SAGA complex"/>
    <property type="evidence" value="ECO:0007669"/>
    <property type="project" value="UniProtKB-UniRule"/>
</dbReference>
<comment type="similarity">
    <text evidence="10">Belongs to the SGF11 family.</text>
</comment>
<evidence type="ECO:0000256" key="2">
    <source>
        <dbReference type="ARBA" id="ARBA00022723"/>
    </source>
</evidence>
<dbReference type="OrthoDB" id="21557at2759"/>
<evidence type="ECO:0000256" key="10">
    <source>
        <dbReference type="HAMAP-Rule" id="MF_03047"/>
    </source>
</evidence>
<dbReference type="InterPro" id="IPR013246">
    <property type="entry name" value="SAGA_su_Sgf11"/>
</dbReference>
<evidence type="ECO:0000256" key="9">
    <source>
        <dbReference type="ARBA" id="ARBA00023242"/>
    </source>
</evidence>
<comment type="subcellular location">
    <subcellularLocation>
        <location evidence="1 10">Nucleus</location>
    </subcellularLocation>
</comment>
<comment type="subunit">
    <text evidence="10">Component of some SAGA transcription coactivator-HAT complexes. Within the SAGA complex, participates to a subcomplex of SAGA called the DUB module (deubiquitination module).</text>
</comment>
<feature type="region of interest" description="Disordered" evidence="11">
    <location>
        <begin position="184"/>
        <end position="244"/>
    </location>
</feature>
<comment type="function">
    <text evidence="10">Component of the transcription regulatory histone acetylation (HAT) complex SAGA, a multiprotein complex that activates transcription by remodeling chromatin and mediating histone acetylation and deubiquitination. Within the SAGA complex, participates in a subcomplex that specifically deubiquitinates histone H2B. The SAGA complex is recruited to specific gene promoters by activators, where it is required for transcription.</text>
</comment>
<dbReference type="InterPro" id="IPR013243">
    <property type="entry name" value="SCA7_dom"/>
</dbReference>
<feature type="domain" description="SCA7" evidence="12">
    <location>
        <begin position="246"/>
        <end position="312"/>
    </location>
</feature>
<feature type="compositionally biased region" description="Low complexity" evidence="11">
    <location>
        <begin position="368"/>
        <end position="395"/>
    </location>
</feature>
<evidence type="ECO:0000256" key="4">
    <source>
        <dbReference type="ARBA" id="ARBA00022833"/>
    </source>
</evidence>
<keyword evidence="6 10" id="KW-0805">Transcription regulation</keyword>
<evidence type="ECO:0000256" key="5">
    <source>
        <dbReference type="ARBA" id="ARBA00022853"/>
    </source>
</evidence>
<keyword evidence="2 10" id="KW-0479">Metal-binding</keyword>
<keyword evidence="3 10" id="KW-0863">Zinc-finger</keyword>
<sequence>MVASAPGLALVRVAHKIHHFERGRCQYRLTGLHTGGTVNGMLVGSETKGRQLEVELQASLETLLGTFCFVVLLMAYCTAVGDVTADLIDEVTLGVCFEVHRSAKIGTLFLGDTDPWSHKEHEIVYKSGVDVFGQVPTKKQFECTCPNCQRHLAASRFAPHLEKCMGMGRNSSRIASKRIATTTLKRDSDESLDDDNDNDWTYPDKKRKKNKKEKSSTNNGPTRKAKTNKTKNGEASPDSVTNYENMSLDERRNLLTSCCGVISEHTKKMCTRSFRCPQHNDEQRCSVRQFLLNDDHTAEHDHPDADDVQVDIDGYEDGDGQSLRDTLHWEASCSTSPVDSTSSSNGSRKRGPAKPLKPPVTKKKKIVKQTAATAAATAASASSSSSAAASSQSSSHPSNNPVNTSLYDFV</sequence>
<dbReference type="GO" id="GO:0003713">
    <property type="term" value="F:transcription coactivator activity"/>
    <property type="evidence" value="ECO:0007669"/>
    <property type="project" value="UniProtKB-UniRule"/>
</dbReference>
<dbReference type="EMBL" id="KQ422189">
    <property type="protein sequence ID" value="KOF75379.1"/>
    <property type="molecule type" value="Genomic_DNA"/>
</dbReference>
<dbReference type="Gene3D" id="6.10.140.1270">
    <property type="match status" value="1"/>
</dbReference>
<evidence type="ECO:0000313" key="13">
    <source>
        <dbReference type="EMBL" id="KOF75379.1"/>
    </source>
</evidence>
<proteinExistence type="inferred from homology"/>
<gene>
    <name evidence="13" type="ORF">OCBIM_22034833mg</name>
</gene>
<feature type="compositionally biased region" description="Low complexity" evidence="11">
    <location>
        <begin position="332"/>
        <end position="346"/>
    </location>
</feature>
<keyword evidence="5 10" id="KW-0156">Chromatin regulator</keyword>
<keyword evidence="9 10" id="KW-0539">Nucleus</keyword>
<dbReference type="GO" id="GO:0071819">
    <property type="term" value="C:DUBm complex"/>
    <property type="evidence" value="ECO:0007669"/>
    <property type="project" value="UniProtKB-UniRule"/>
</dbReference>
<dbReference type="STRING" id="37653.A0A0L8GEU7"/>
<evidence type="ECO:0000256" key="11">
    <source>
        <dbReference type="SAM" id="MobiDB-lite"/>
    </source>
</evidence>
<feature type="region of interest" description="Disordered" evidence="11">
    <location>
        <begin position="297"/>
        <end position="410"/>
    </location>
</feature>
<feature type="compositionally biased region" description="Acidic residues" evidence="11">
    <location>
        <begin position="306"/>
        <end position="319"/>
    </location>
</feature>
<evidence type="ECO:0000256" key="8">
    <source>
        <dbReference type="ARBA" id="ARBA00023163"/>
    </source>
</evidence>
<comment type="domain">
    <text evidence="10">The C-terminal SGF11-type zinc-finger domain forms part of the 'catalytic lobe' of the SAGA deubiquitination module.</text>
</comment>
<comment type="domain">
    <text evidence="10">The long N-terminal helix forms part of the 'assembly lobe' of the SAGA deubiquitination module.</text>
</comment>
<dbReference type="GO" id="GO:0006325">
    <property type="term" value="P:chromatin organization"/>
    <property type="evidence" value="ECO:0007669"/>
    <property type="project" value="UniProtKB-KW"/>
</dbReference>
<dbReference type="AlphaFoldDB" id="A0A0L8GEU7"/>
<dbReference type="InterPro" id="IPR051078">
    <property type="entry name" value="SGF11"/>
</dbReference>
<dbReference type="PANTHER" id="PTHR46367:SF1">
    <property type="entry name" value="ATAXIN-7-LIKE PROTEIN 3"/>
    <property type="match status" value="1"/>
</dbReference>
<evidence type="ECO:0000259" key="12">
    <source>
        <dbReference type="PROSITE" id="PS51505"/>
    </source>
</evidence>
<reference evidence="13" key="1">
    <citation type="submission" date="2015-07" db="EMBL/GenBank/DDBJ databases">
        <title>MeaNS - Measles Nucleotide Surveillance Program.</title>
        <authorList>
            <person name="Tran T."/>
            <person name="Druce J."/>
        </authorList>
    </citation>
    <scope>NUCLEOTIDE SEQUENCE</scope>
    <source>
        <strain evidence="13">UCB-OBI-ISO-001</strain>
        <tissue evidence="13">Gonad</tissue>
    </source>
</reference>
<protein>
    <recommendedName>
        <fullName evidence="10">SAGA-associated factor 11 homolog</fullName>
    </recommendedName>
</protein>
<dbReference type="HAMAP" id="MF_03047">
    <property type="entry name" value="Sgf11"/>
    <property type="match status" value="1"/>
</dbReference>
<feature type="zinc finger region" description="SGF11-type" evidence="10">
    <location>
        <begin position="143"/>
        <end position="164"/>
    </location>
</feature>
<dbReference type="PROSITE" id="PS51505">
    <property type="entry name" value="SCA7"/>
    <property type="match status" value="1"/>
</dbReference>
<evidence type="ECO:0000256" key="7">
    <source>
        <dbReference type="ARBA" id="ARBA00023159"/>
    </source>
</evidence>
<name>A0A0L8GEU7_OCTBM</name>
<accession>A0A0L8GEU7</accession>
<dbReference type="Pfam" id="PF08209">
    <property type="entry name" value="Sgf11"/>
    <property type="match status" value="1"/>
</dbReference>
<dbReference type="FunFam" id="3.30.160.60:FF:000118">
    <property type="entry name" value="Ataxin-7-like protein 3"/>
    <property type="match status" value="1"/>
</dbReference>
<keyword evidence="8 10" id="KW-0804">Transcription</keyword>
<keyword evidence="4 10" id="KW-0862">Zinc</keyword>
<keyword evidence="7 10" id="KW-0010">Activator</keyword>
<evidence type="ECO:0000256" key="1">
    <source>
        <dbReference type="ARBA" id="ARBA00004123"/>
    </source>
</evidence>
<evidence type="ECO:0000256" key="3">
    <source>
        <dbReference type="ARBA" id="ARBA00022771"/>
    </source>
</evidence>